<dbReference type="GO" id="GO:0016020">
    <property type="term" value="C:membrane"/>
    <property type="evidence" value="ECO:0007669"/>
    <property type="project" value="InterPro"/>
</dbReference>
<dbReference type="EMBL" id="QYYA01000002">
    <property type="protein sequence ID" value="RJG18303.1"/>
    <property type="molecule type" value="Genomic_DNA"/>
</dbReference>
<dbReference type="InterPro" id="IPR005331">
    <property type="entry name" value="Sulfotransferase"/>
</dbReference>
<reference evidence="1 2" key="1">
    <citation type="submission" date="2018-09" db="EMBL/GenBank/DDBJ databases">
        <title>Alcanivorax profundi sp. nov., isolated from 1000 m-depth seawater of the Mariana Trench.</title>
        <authorList>
            <person name="Liu J."/>
        </authorList>
    </citation>
    <scope>NUCLEOTIDE SEQUENCE [LARGE SCALE GENOMIC DNA]</scope>
    <source>
        <strain evidence="1 2">MTEO17</strain>
    </source>
</reference>
<dbReference type="AlphaFoldDB" id="A0A418XZ74"/>
<dbReference type="RefSeq" id="WP_119917798.1">
    <property type="nucleotide sequence ID" value="NZ_QYYA01000002.1"/>
</dbReference>
<sequence length="225" mass="26481">MTMLQYNPDKLLVSIHIPKCAGTSFTTCLRSVFKDRLFLHYPDDPEGPPEKAAAQQNACVHGHFYHHQWAIGALDYYPDATQFITMLRDPMEMVLSGYYFRRRLGDLGQIDVEKYLEDTLKNPKIFNYLGLPFDLWSASEQHIQGWLEQRFLWIGLTERFADSLELLAVKLGKPTPSIPFENTSPREENIIDLAHYREQFRVRFHREFALYDYASRRLDWELDKS</sequence>
<dbReference type="Proteomes" id="UP000283734">
    <property type="component" value="Unassembled WGS sequence"/>
</dbReference>
<dbReference type="Pfam" id="PF03567">
    <property type="entry name" value="Sulfotransfer_2"/>
    <property type="match status" value="1"/>
</dbReference>
<dbReference type="SUPFAM" id="SSF52540">
    <property type="entry name" value="P-loop containing nucleoside triphosphate hydrolases"/>
    <property type="match status" value="1"/>
</dbReference>
<dbReference type="OrthoDB" id="7981249at2"/>
<comment type="caution">
    <text evidence="1">The sequence shown here is derived from an EMBL/GenBank/DDBJ whole genome shotgun (WGS) entry which is preliminary data.</text>
</comment>
<evidence type="ECO:0008006" key="3">
    <source>
        <dbReference type="Google" id="ProtNLM"/>
    </source>
</evidence>
<evidence type="ECO:0000313" key="1">
    <source>
        <dbReference type="EMBL" id="RJG18303.1"/>
    </source>
</evidence>
<protein>
    <recommendedName>
        <fullName evidence="3">Sulfotransferase family protein</fullName>
    </recommendedName>
</protein>
<name>A0A418XZ74_9GAMM</name>
<dbReference type="GO" id="GO:0008146">
    <property type="term" value="F:sulfotransferase activity"/>
    <property type="evidence" value="ECO:0007669"/>
    <property type="project" value="InterPro"/>
</dbReference>
<keyword evidence="2" id="KW-1185">Reference proteome</keyword>
<dbReference type="Gene3D" id="3.40.50.300">
    <property type="entry name" value="P-loop containing nucleotide triphosphate hydrolases"/>
    <property type="match status" value="1"/>
</dbReference>
<gene>
    <name evidence="1" type="ORF">D4A39_07470</name>
</gene>
<dbReference type="InterPro" id="IPR027417">
    <property type="entry name" value="P-loop_NTPase"/>
</dbReference>
<accession>A0A418XZ74</accession>
<organism evidence="1 2">
    <name type="scientific">Alcanivorax profundi</name>
    <dbReference type="NCBI Taxonomy" id="2338368"/>
    <lineage>
        <taxon>Bacteria</taxon>
        <taxon>Pseudomonadati</taxon>
        <taxon>Pseudomonadota</taxon>
        <taxon>Gammaproteobacteria</taxon>
        <taxon>Oceanospirillales</taxon>
        <taxon>Alcanivoracaceae</taxon>
        <taxon>Alcanivorax</taxon>
    </lineage>
</organism>
<evidence type="ECO:0000313" key="2">
    <source>
        <dbReference type="Proteomes" id="UP000283734"/>
    </source>
</evidence>
<proteinExistence type="predicted"/>